<dbReference type="AlphaFoldDB" id="A0A0B5QHJ6"/>
<dbReference type="EMBL" id="CP010086">
    <property type="protein sequence ID" value="AJH00431.1"/>
    <property type="molecule type" value="Genomic_DNA"/>
</dbReference>
<accession>A0A0B5QHJ6</accession>
<evidence type="ECO:0000313" key="3">
    <source>
        <dbReference type="Proteomes" id="UP000031866"/>
    </source>
</evidence>
<proteinExistence type="predicted"/>
<reference evidence="3" key="1">
    <citation type="submission" date="2014-12" db="EMBL/GenBank/DDBJ databases">
        <title>Genome sequence of Clostridium beijerinckii strain 59B.</title>
        <authorList>
            <person name="Little G.T."/>
            <person name="Minton N.P."/>
        </authorList>
    </citation>
    <scope>NUCLEOTIDE SEQUENCE [LARGE SCALE GENOMIC DNA]</scope>
    <source>
        <strain evidence="3">59B</strain>
    </source>
</reference>
<gene>
    <name evidence="2" type="ORF">LF65_03879</name>
</gene>
<name>A0A0B5QHJ6_CLOBE</name>
<dbReference type="STRING" id="1520.LF65_03879"/>
<protein>
    <submittedName>
        <fullName evidence="2">Terminase</fullName>
    </submittedName>
</protein>
<dbReference type="KEGG" id="cbei:LF65_03879"/>
<sequence>MIKIYSLYEGWLLTDITPVCKSIELSASIDQPARKCSFSMLYSLSDINEPRVQICPGTLIKIVDETYGEIFRGEVVDRTLGSSNQEETFTCYDYMRFIMSSSTSMNIKNMSPESVVYKACEELNIKVGDVVTTGVPIDRLCPDKSYYSIIMQCYSEVSKQNGKQYVPIMKADMFNVIEKGQIISDYLLQSANVDLYNNNIIDMSYKDSLENMINRVKIFDANNNYVDQVENSELVKRYGVFQTSYTVEDDKSTYEVAQNKLYGFSEEIEIEAIGNYSCLTGYAVKAKIWYLDILKDATLYVNADTHTWECGTGKYTMKLTVSLSNKMDLQEVDS</sequence>
<dbReference type="Pfam" id="PF24032">
    <property type="entry name" value="YQBQ"/>
    <property type="match status" value="1"/>
</dbReference>
<evidence type="ECO:0000313" key="2">
    <source>
        <dbReference type="EMBL" id="AJH00431.1"/>
    </source>
</evidence>
<dbReference type="RefSeq" id="WP_041898193.1">
    <property type="nucleotide sequence ID" value="NZ_CP010086.2"/>
</dbReference>
<dbReference type="InterPro" id="IPR056937">
    <property type="entry name" value="YqbQ/XkdQ"/>
</dbReference>
<feature type="domain" description="YqbQ/XkdQ" evidence="1">
    <location>
        <begin position="23"/>
        <end position="321"/>
    </location>
</feature>
<dbReference type="OrthoDB" id="1698671at2"/>
<organism evidence="2 3">
    <name type="scientific">Clostridium beijerinckii</name>
    <name type="common">Clostridium MP</name>
    <dbReference type="NCBI Taxonomy" id="1520"/>
    <lineage>
        <taxon>Bacteria</taxon>
        <taxon>Bacillati</taxon>
        <taxon>Bacillota</taxon>
        <taxon>Clostridia</taxon>
        <taxon>Eubacteriales</taxon>
        <taxon>Clostridiaceae</taxon>
        <taxon>Clostridium</taxon>
    </lineage>
</organism>
<dbReference type="Proteomes" id="UP000031866">
    <property type="component" value="Chromosome"/>
</dbReference>
<evidence type="ECO:0000259" key="1">
    <source>
        <dbReference type="Pfam" id="PF24032"/>
    </source>
</evidence>